<proteinExistence type="inferred from homology"/>
<dbReference type="EMBL" id="FNGO01000024">
    <property type="protein sequence ID" value="SDM27441.1"/>
    <property type="molecule type" value="Genomic_DNA"/>
</dbReference>
<comment type="catalytic activity">
    <reaction evidence="2">
        <text>ATP + H2O = ADP + phosphate + H(+)</text>
        <dbReference type="Rhea" id="RHEA:13065"/>
        <dbReference type="ChEBI" id="CHEBI:15377"/>
        <dbReference type="ChEBI" id="CHEBI:15378"/>
        <dbReference type="ChEBI" id="CHEBI:30616"/>
        <dbReference type="ChEBI" id="CHEBI:43474"/>
        <dbReference type="ChEBI" id="CHEBI:456216"/>
    </reaction>
</comment>
<protein>
    <recommendedName>
        <fullName evidence="4">Sporulation initiation inhibitor protein Soj</fullName>
    </recommendedName>
</protein>
<reference evidence="6 7" key="1">
    <citation type="submission" date="2016-10" db="EMBL/GenBank/DDBJ databases">
        <authorList>
            <person name="de Groot N.N."/>
        </authorList>
    </citation>
    <scope>NUCLEOTIDE SEQUENCE [LARGE SCALE GENOMIC DNA]</scope>
    <source>
        <strain evidence="6 7">SLAS-1</strain>
    </source>
</reference>
<dbReference type="InterPro" id="IPR050678">
    <property type="entry name" value="DNA_Partitioning_ATPase"/>
</dbReference>
<dbReference type="CDD" id="cd02042">
    <property type="entry name" value="ParAB_family"/>
    <property type="match status" value="1"/>
</dbReference>
<gene>
    <name evidence="6" type="ORF">SAMN04488692_12428</name>
</gene>
<dbReference type="InterPro" id="IPR027417">
    <property type="entry name" value="P-loop_NTPase"/>
</dbReference>
<dbReference type="OrthoDB" id="9815116at2"/>
<name>A0A1G9RW36_9FIRM</name>
<keyword evidence="7" id="KW-1185">Reference proteome</keyword>
<feature type="domain" description="AAA" evidence="5">
    <location>
        <begin position="3"/>
        <end position="186"/>
    </location>
</feature>
<comment type="similarity">
    <text evidence="1">Belongs to the ParA family.</text>
</comment>
<dbReference type="Pfam" id="PF13614">
    <property type="entry name" value="AAA_31"/>
    <property type="match status" value="1"/>
</dbReference>
<dbReference type="Gene3D" id="3.40.50.300">
    <property type="entry name" value="P-loop containing nucleotide triphosphate hydrolases"/>
    <property type="match status" value="1"/>
</dbReference>
<dbReference type="AlphaFoldDB" id="A0A1G9RW36"/>
<comment type="subunit">
    <text evidence="3">Dimerizes in the presence of ATP but not ADP; ATP-binding is required for double-stranded (ds)DNA-binding. Interacts with DnaA.</text>
</comment>
<sequence>MKKKIAIVNQKGGVGKTTTAINLGAIIAETGENVLLADLDPQANMTTGVGFSAEKYLTIYEILTEDRKLTEAICENVIEEKGWGKLDLIPADIKMANAELELSGELGREMLLRKSYEAAEKNLMQNNYDYMVMDTNPSLGLLTVNAMMLADSVIIPLEPSQFSADGMDRLLEIIKEIKDNFNDNLDVEGLLICRVDGRTKMADKFYEDFKQEYGDFVFDTAIHVNVALSEAQHEGMPINLYKPNASGAKEYKKLAKAVMINE</sequence>
<dbReference type="PANTHER" id="PTHR13696">
    <property type="entry name" value="P-LOOP CONTAINING NUCLEOSIDE TRIPHOSPHATE HYDROLASE"/>
    <property type="match status" value="1"/>
</dbReference>
<evidence type="ECO:0000256" key="4">
    <source>
        <dbReference type="ARBA" id="ARBA00071824"/>
    </source>
</evidence>
<evidence type="ECO:0000256" key="1">
    <source>
        <dbReference type="ARBA" id="ARBA00006976"/>
    </source>
</evidence>
<dbReference type="Proteomes" id="UP000199476">
    <property type="component" value="Unassembled WGS sequence"/>
</dbReference>
<dbReference type="FunFam" id="3.40.50.300:FF:000285">
    <property type="entry name" value="Sporulation initiation inhibitor Soj"/>
    <property type="match status" value="1"/>
</dbReference>
<organism evidence="6 7">
    <name type="scientific">Halarsenatibacter silvermanii</name>
    <dbReference type="NCBI Taxonomy" id="321763"/>
    <lineage>
        <taxon>Bacteria</taxon>
        <taxon>Bacillati</taxon>
        <taxon>Bacillota</taxon>
        <taxon>Clostridia</taxon>
        <taxon>Halanaerobiales</taxon>
        <taxon>Halarsenatibacteraceae</taxon>
        <taxon>Halarsenatibacter</taxon>
    </lineage>
</organism>
<dbReference type="STRING" id="321763.SAMN04488692_12428"/>
<dbReference type="RefSeq" id="WP_089761607.1">
    <property type="nucleotide sequence ID" value="NZ_FNGO01000024.1"/>
</dbReference>
<accession>A0A1G9RW36</accession>
<dbReference type="SUPFAM" id="SSF52540">
    <property type="entry name" value="P-loop containing nucleoside triphosphate hydrolases"/>
    <property type="match status" value="1"/>
</dbReference>
<dbReference type="PANTHER" id="PTHR13696:SF99">
    <property type="entry name" value="COBYRINIC ACID AC-DIAMIDE SYNTHASE"/>
    <property type="match status" value="1"/>
</dbReference>
<evidence type="ECO:0000313" key="7">
    <source>
        <dbReference type="Proteomes" id="UP000199476"/>
    </source>
</evidence>
<evidence type="ECO:0000259" key="5">
    <source>
        <dbReference type="Pfam" id="PF13614"/>
    </source>
</evidence>
<evidence type="ECO:0000256" key="3">
    <source>
        <dbReference type="ARBA" id="ARBA00062323"/>
    </source>
</evidence>
<dbReference type="PIRSF" id="PIRSF009320">
    <property type="entry name" value="Nuc_binding_HP_1000"/>
    <property type="match status" value="1"/>
</dbReference>
<dbReference type="InterPro" id="IPR025669">
    <property type="entry name" value="AAA_dom"/>
</dbReference>
<evidence type="ECO:0000313" key="6">
    <source>
        <dbReference type="EMBL" id="SDM27441.1"/>
    </source>
</evidence>
<evidence type="ECO:0000256" key="2">
    <source>
        <dbReference type="ARBA" id="ARBA00049360"/>
    </source>
</evidence>